<reference evidence="3 4" key="1">
    <citation type="journal article" date="2014" name="Nature">
        <title>An environmental bacterial taxon with a large and distinct metabolic repertoire.</title>
        <authorList>
            <person name="Wilson M.C."/>
            <person name="Mori T."/>
            <person name="Ruckert C."/>
            <person name="Uria A.R."/>
            <person name="Helf M.J."/>
            <person name="Takada K."/>
            <person name="Gernert C."/>
            <person name="Steffens U.A."/>
            <person name="Heycke N."/>
            <person name="Schmitt S."/>
            <person name="Rinke C."/>
            <person name="Helfrich E.J."/>
            <person name="Brachmann A.O."/>
            <person name="Gurgui C."/>
            <person name="Wakimoto T."/>
            <person name="Kracht M."/>
            <person name="Crusemann M."/>
            <person name="Hentschel U."/>
            <person name="Abe I."/>
            <person name="Matsunaga S."/>
            <person name="Kalinowski J."/>
            <person name="Takeyama H."/>
            <person name="Piel J."/>
        </authorList>
    </citation>
    <scope>NUCLEOTIDE SEQUENCE [LARGE SCALE GENOMIC DNA]</scope>
    <source>
        <strain evidence="4">TSY1</strain>
    </source>
</reference>
<dbReference type="SUPFAM" id="SSF63829">
    <property type="entry name" value="Calcium-dependent phosphotriesterase"/>
    <property type="match status" value="1"/>
</dbReference>
<dbReference type="Pfam" id="PF01436">
    <property type="entry name" value="NHL"/>
    <property type="match status" value="3"/>
</dbReference>
<feature type="repeat" description="NHL" evidence="2">
    <location>
        <begin position="116"/>
        <end position="155"/>
    </location>
</feature>
<sequence>MTTTTFQLAYKDTIGFVADQGGRGFHLPMAMVIRSDGRIFVASRSHQQALDIVGIQMVTAAHEFFGQISAYGRAEGQMVWPTALALDGDENLYLADDFLQRITIFDRDGQVKGSWGTKGSGDGEFDGVAGLLFDREGHLLVVDHRNHRVQTFTKDGQFLGKWGTFGDGDGQFNLPWGITQDKQDNLYIADWRNDRIQKLTPDGQFIAKYGMSGHGDGQFNRPSGLAVDADGNMYVADWGNQRVQVLDADGNFMQQLRGEATLSAWASEYLEANADEYEARSTFVPEFEVDTDDIYEESARIEPYFWDPVDVVLDDQERVYVLETCRHRFQIYEKR</sequence>
<name>W4LNH5_ENTF1</name>
<dbReference type="InterPro" id="IPR050952">
    <property type="entry name" value="TRIM-NHL_E3_ligases"/>
</dbReference>
<dbReference type="Proteomes" id="UP000019141">
    <property type="component" value="Unassembled WGS sequence"/>
</dbReference>
<evidence type="ECO:0000256" key="1">
    <source>
        <dbReference type="ARBA" id="ARBA00022737"/>
    </source>
</evidence>
<keyword evidence="4" id="KW-1185">Reference proteome</keyword>
<evidence type="ECO:0008006" key="5">
    <source>
        <dbReference type="Google" id="ProtNLM"/>
    </source>
</evidence>
<dbReference type="PANTHER" id="PTHR24104:SF25">
    <property type="entry name" value="PROTEIN LIN-41"/>
    <property type="match status" value="1"/>
</dbReference>
<gene>
    <name evidence="3" type="ORF">ETSY1_15040</name>
</gene>
<evidence type="ECO:0000256" key="2">
    <source>
        <dbReference type="PROSITE-ProRule" id="PRU00504"/>
    </source>
</evidence>
<dbReference type="InterPro" id="IPR011042">
    <property type="entry name" value="6-blade_b-propeller_TolB-like"/>
</dbReference>
<keyword evidence="1" id="KW-0677">Repeat</keyword>
<dbReference type="EMBL" id="AZHW01000447">
    <property type="protein sequence ID" value="ETW99429.1"/>
    <property type="molecule type" value="Genomic_DNA"/>
</dbReference>
<dbReference type="PROSITE" id="PS51125">
    <property type="entry name" value="NHL"/>
    <property type="match status" value="3"/>
</dbReference>
<dbReference type="PATRIC" id="fig|1429438.4.peg.2985"/>
<feature type="repeat" description="NHL" evidence="2">
    <location>
        <begin position="163"/>
        <end position="202"/>
    </location>
</feature>
<organism evidence="3 4">
    <name type="scientific">Entotheonella factor</name>
    <dbReference type="NCBI Taxonomy" id="1429438"/>
    <lineage>
        <taxon>Bacteria</taxon>
        <taxon>Pseudomonadati</taxon>
        <taxon>Nitrospinota/Tectimicrobiota group</taxon>
        <taxon>Candidatus Tectimicrobiota</taxon>
        <taxon>Candidatus Entotheonellia</taxon>
        <taxon>Candidatus Entotheonellales</taxon>
        <taxon>Candidatus Entotheonellaceae</taxon>
        <taxon>Candidatus Entotheonella</taxon>
    </lineage>
</organism>
<proteinExistence type="predicted"/>
<dbReference type="HOGENOM" id="CLU_008645_2_2_7"/>
<evidence type="ECO:0000313" key="4">
    <source>
        <dbReference type="Proteomes" id="UP000019141"/>
    </source>
</evidence>
<dbReference type="AlphaFoldDB" id="W4LNH5"/>
<accession>W4LNH5</accession>
<dbReference type="InterPro" id="IPR001258">
    <property type="entry name" value="NHL_repeat"/>
</dbReference>
<dbReference type="PANTHER" id="PTHR24104">
    <property type="entry name" value="E3 UBIQUITIN-PROTEIN LIGASE NHLRC1-RELATED"/>
    <property type="match status" value="1"/>
</dbReference>
<protein>
    <recommendedName>
        <fullName evidence="5">SMP-30/Gluconolactonase/LRE-like region domain-containing protein</fullName>
    </recommendedName>
</protein>
<feature type="repeat" description="NHL" evidence="2">
    <location>
        <begin position="213"/>
        <end position="249"/>
    </location>
</feature>
<dbReference type="GO" id="GO:0008270">
    <property type="term" value="F:zinc ion binding"/>
    <property type="evidence" value="ECO:0007669"/>
    <property type="project" value="UniProtKB-KW"/>
</dbReference>
<comment type="caution">
    <text evidence="3">The sequence shown here is derived from an EMBL/GenBank/DDBJ whole genome shotgun (WGS) entry which is preliminary data.</text>
</comment>
<dbReference type="Gene3D" id="2.120.10.30">
    <property type="entry name" value="TolB, C-terminal domain"/>
    <property type="match status" value="2"/>
</dbReference>
<evidence type="ECO:0000313" key="3">
    <source>
        <dbReference type="EMBL" id="ETW99429.1"/>
    </source>
</evidence>